<evidence type="ECO:0000256" key="3">
    <source>
        <dbReference type="ARBA" id="ARBA00022692"/>
    </source>
</evidence>
<evidence type="ECO:0000256" key="2">
    <source>
        <dbReference type="ARBA" id="ARBA00007862"/>
    </source>
</evidence>
<accession>A0A558DS71</accession>
<evidence type="ECO:0000313" key="8">
    <source>
        <dbReference type="EMBL" id="TVO75985.1"/>
    </source>
</evidence>
<dbReference type="SMART" id="SM00244">
    <property type="entry name" value="PHB"/>
    <property type="match status" value="1"/>
</dbReference>
<evidence type="ECO:0000259" key="7">
    <source>
        <dbReference type="SMART" id="SM00244"/>
    </source>
</evidence>
<keyword evidence="5" id="KW-0472">Membrane</keyword>
<dbReference type="AlphaFoldDB" id="A0A558DS71"/>
<dbReference type="Pfam" id="PF01145">
    <property type="entry name" value="Band_7"/>
    <property type="match status" value="1"/>
</dbReference>
<dbReference type="InterPro" id="IPR001107">
    <property type="entry name" value="Band_7"/>
</dbReference>
<reference evidence="8 9" key="1">
    <citation type="submission" date="2019-07" db="EMBL/GenBank/DDBJ databases">
        <title>The pathways for chlorine oxyanion respiration interact through the shared metabolite chlorate.</title>
        <authorList>
            <person name="Barnum T.P."/>
            <person name="Cheng Y."/>
            <person name="Hill K.A."/>
            <person name="Lucas L.N."/>
            <person name="Carlson H.K."/>
            <person name="Coates J.D."/>
        </authorList>
    </citation>
    <scope>NUCLEOTIDE SEQUENCE [LARGE SCALE GENOMIC DNA]</scope>
    <source>
        <strain evidence="8 9">BK-1</strain>
    </source>
</reference>
<dbReference type="PANTHER" id="PTHR42911">
    <property type="entry name" value="MODULATOR OF FTSH PROTEASE HFLC"/>
    <property type="match status" value="1"/>
</dbReference>
<keyword evidence="9" id="KW-1185">Reference proteome</keyword>
<evidence type="ECO:0000256" key="5">
    <source>
        <dbReference type="ARBA" id="ARBA00023136"/>
    </source>
</evidence>
<keyword evidence="3" id="KW-0812">Transmembrane</keyword>
<dbReference type="GO" id="GO:0008233">
    <property type="term" value="F:peptidase activity"/>
    <property type="evidence" value="ECO:0007669"/>
    <property type="project" value="UniProtKB-KW"/>
</dbReference>
<keyword evidence="8" id="KW-0645">Protease</keyword>
<dbReference type="SUPFAM" id="SSF117892">
    <property type="entry name" value="Band 7/SPFH domain"/>
    <property type="match status" value="1"/>
</dbReference>
<keyword evidence="4" id="KW-1133">Transmembrane helix</keyword>
<name>A0A558DS71_9GAMM</name>
<dbReference type="NCBIfam" id="TIGR01932">
    <property type="entry name" value="hflC"/>
    <property type="match status" value="1"/>
</dbReference>
<dbReference type="InterPro" id="IPR010200">
    <property type="entry name" value="HflC"/>
</dbReference>
<dbReference type="GO" id="GO:0006508">
    <property type="term" value="P:proteolysis"/>
    <property type="evidence" value="ECO:0007669"/>
    <property type="project" value="UniProtKB-KW"/>
</dbReference>
<sequence length="286" mass="32262">MGFFFIGAILLIGVLASSLFVVNQWEMAIKLQFGKIVDSEYTPGLHFKIPLIQNVKKFDGRIQTMNSNPERFLTIEKKDVIVDAYAKWRITNAAQYFRSTGDNVATATRLLTERITTSLRDEFGKRTIQEVISGERAEIMALLTKDADEKASELGIEVLDVRVKQIDLPTEVSQSVYDRMRAERERVAADLRAQGAEAGEKIRADADAQRVVILANAYKGSEEIRGEGDGLSAEIYANAFRKNAEFYAFYRSLNAYGKTFNNDGNMMVLDPDSEFFRYFKSAEGKK</sequence>
<dbReference type="Proteomes" id="UP000316649">
    <property type="component" value="Unassembled WGS sequence"/>
</dbReference>
<proteinExistence type="inferred from homology"/>
<keyword evidence="8" id="KW-0378">Hydrolase</keyword>
<protein>
    <recommendedName>
        <fullName evidence="6">Protein HflC</fullName>
    </recommendedName>
</protein>
<feature type="domain" description="Band 7" evidence="7">
    <location>
        <begin position="17"/>
        <end position="180"/>
    </location>
</feature>
<gene>
    <name evidence="8" type="primary">hflC</name>
    <name evidence="8" type="ORF">FHP88_08190</name>
</gene>
<dbReference type="GO" id="GO:0016020">
    <property type="term" value="C:membrane"/>
    <property type="evidence" value="ECO:0007669"/>
    <property type="project" value="UniProtKB-SubCell"/>
</dbReference>
<comment type="caution">
    <text evidence="8">The sequence shown here is derived from an EMBL/GenBank/DDBJ whole genome shotgun (WGS) entry which is preliminary data.</text>
</comment>
<evidence type="ECO:0000256" key="4">
    <source>
        <dbReference type="ARBA" id="ARBA00022989"/>
    </source>
</evidence>
<dbReference type="InterPro" id="IPR036013">
    <property type="entry name" value="Band_7/SPFH_dom_sf"/>
</dbReference>
<comment type="function">
    <text evidence="6">HflC and HflK could regulate a protease.</text>
</comment>
<dbReference type="Gene3D" id="3.30.479.30">
    <property type="entry name" value="Band 7 domain"/>
    <property type="match status" value="1"/>
</dbReference>
<dbReference type="OrthoDB" id="9812991at2"/>
<comment type="subcellular location">
    <subcellularLocation>
        <location evidence="1">Membrane</location>
        <topology evidence="1">Single-pass membrane protein</topology>
    </subcellularLocation>
</comment>
<evidence type="ECO:0000256" key="6">
    <source>
        <dbReference type="PIRNR" id="PIRNR005651"/>
    </source>
</evidence>
<dbReference type="CDD" id="cd03405">
    <property type="entry name" value="SPFH_HflC"/>
    <property type="match status" value="1"/>
</dbReference>
<dbReference type="EMBL" id="VMNH01000007">
    <property type="protein sequence ID" value="TVO75985.1"/>
    <property type="molecule type" value="Genomic_DNA"/>
</dbReference>
<dbReference type="PIRSF" id="PIRSF005651">
    <property type="entry name" value="HflC"/>
    <property type="match status" value="1"/>
</dbReference>
<organism evidence="8 9">
    <name type="scientific">Sedimenticola selenatireducens</name>
    <dbReference type="NCBI Taxonomy" id="191960"/>
    <lineage>
        <taxon>Bacteria</taxon>
        <taxon>Pseudomonadati</taxon>
        <taxon>Pseudomonadota</taxon>
        <taxon>Gammaproteobacteria</taxon>
        <taxon>Chromatiales</taxon>
        <taxon>Sedimenticolaceae</taxon>
        <taxon>Sedimenticola</taxon>
    </lineage>
</organism>
<dbReference type="PANTHER" id="PTHR42911:SF1">
    <property type="entry name" value="MODULATOR OF FTSH PROTEASE HFLC"/>
    <property type="match status" value="1"/>
</dbReference>
<comment type="similarity">
    <text evidence="2 6">Belongs to the band 7/mec-2 family. HflC subfamily.</text>
</comment>
<evidence type="ECO:0000313" key="9">
    <source>
        <dbReference type="Proteomes" id="UP000316649"/>
    </source>
</evidence>
<evidence type="ECO:0000256" key="1">
    <source>
        <dbReference type="ARBA" id="ARBA00004167"/>
    </source>
</evidence>